<evidence type="ECO:0000313" key="3">
    <source>
        <dbReference type="EMBL" id="MBI6873692.1"/>
    </source>
</evidence>
<gene>
    <name evidence="3" type="ORF">I6U51_13380</name>
</gene>
<dbReference type="InterPro" id="IPR054485">
    <property type="entry name" value="FlK-like_dom"/>
</dbReference>
<dbReference type="EMBL" id="JAEEGB010000015">
    <property type="protein sequence ID" value="MBI6873692.1"/>
    <property type="molecule type" value="Genomic_DNA"/>
</dbReference>
<dbReference type="AlphaFoldDB" id="A0A934I038"/>
<dbReference type="Gene3D" id="3.10.129.10">
    <property type="entry name" value="Hotdog Thioesterase"/>
    <property type="match status" value="1"/>
</dbReference>
<reference evidence="3" key="1">
    <citation type="submission" date="2020-12" db="EMBL/GenBank/DDBJ databases">
        <title>Clostridium thailandense sp. nov., a novel acetogenic bacterium isolated from peat land soil in Thailand.</title>
        <authorList>
            <person name="Chaikitkaew S."/>
            <person name="Birkeland N.K."/>
        </authorList>
    </citation>
    <scope>NUCLEOTIDE SEQUENCE</scope>
    <source>
        <strain evidence="3">DSM 17425</strain>
    </source>
</reference>
<evidence type="ECO:0000313" key="4">
    <source>
        <dbReference type="Proteomes" id="UP000622687"/>
    </source>
</evidence>
<evidence type="ECO:0000259" key="2">
    <source>
        <dbReference type="Pfam" id="PF22636"/>
    </source>
</evidence>
<dbReference type="RefSeq" id="WP_211143121.1">
    <property type="nucleotide sequence ID" value="NZ_JAEEGB010000015.1"/>
</dbReference>
<dbReference type="Proteomes" id="UP000622687">
    <property type="component" value="Unassembled WGS sequence"/>
</dbReference>
<dbReference type="InterPro" id="IPR029069">
    <property type="entry name" value="HotDog_dom_sf"/>
</dbReference>
<comment type="caution">
    <text evidence="3">The sequence shown here is derived from an EMBL/GenBank/DDBJ whole genome shotgun (WGS) entry which is preliminary data.</text>
</comment>
<feature type="domain" description="Fluoroacetyl-CoA-specific thioesterase-like" evidence="2">
    <location>
        <begin position="19"/>
        <end position="121"/>
    </location>
</feature>
<evidence type="ECO:0000256" key="1">
    <source>
        <dbReference type="PIRSR" id="PIRSR014972-1"/>
    </source>
</evidence>
<dbReference type="PANTHER" id="PTHR36934:SF1">
    <property type="entry name" value="THIOESTERASE DOMAIN-CONTAINING PROTEIN"/>
    <property type="match status" value="1"/>
</dbReference>
<feature type="active site" evidence="1">
    <location>
        <position position="46"/>
    </location>
</feature>
<dbReference type="Pfam" id="PF22636">
    <property type="entry name" value="FlK"/>
    <property type="match status" value="1"/>
</dbReference>
<sequence>MNLNDLLKIGESHVDEYIVKPEDTADFIGNKGVTMLSTPVMIKFMETTATLSIINNIPKNYRPVGTRIDVKHISPTPVNTKVTVKAILTSIEGRKLCYDVEAFSEERKIGFGVYEQHVINLEDFLNKNDK</sequence>
<dbReference type="PANTHER" id="PTHR36934">
    <property type="entry name" value="BLR0278 PROTEIN"/>
    <property type="match status" value="1"/>
</dbReference>
<accession>A0A934I038</accession>
<feature type="active site" evidence="1">
    <location>
        <position position="38"/>
    </location>
</feature>
<proteinExistence type="predicted"/>
<organism evidence="3 4">
    <name type="scientific">Clostridium aciditolerans</name>
    <dbReference type="NCBI Taxonomy" id="339861"/>
    <lineage>
        <taxon>Bacteria</taxon>
        <taxon>Bacillati</taxon>
        <taxon>Bacillota</taxon>
        <taxon>Clostridia</taxon>
        <taxon>Eubacteriales</taxon>
        <taxon>Clostridiaceae</taxon>
        <taxon>Clostridium</taxon>
    </lineage>
</organism>
<protein>
    <recommendedName>
        <fullName evidence="2">Fluoroacetyl-CoA-specific thioesterase-like domain-containing protein</fullName>
    </recommendedName>
</protein>
<feature type="active site" evidence="1">
    <location>
        <position position="72"/>
    </location>
</feature>
<dbReference type="SUPFAM" id="SSF54637">
    <property type="entry name" value="Thioesterase/thiol ester dehydrase-isomerase"/>
    <property type="match status" value="1"/>
</dbReference>
<dbReference type="PIRSF" id="PIRSF014972">
    <property type="entry name" value="FlK"/>
    <property type="match status" value="1"/>
</dbReference>
<name>A0A934I038_9CLOT</name>
<keyword evidence="4" id="KW-1185">Reference proteome</keyword>
<dbReference type="InterPro" id="IPR025540">
    <property type="entry name" value="FlK"/>
</dbReference>